<keyword evidence="3" id="KW-1185">Reference proteome</keyword>
<gene>
    <name evidence="2" type="ORF">EAE32_01390</name>
</gene>
<evidence type="ECO:0000313" key="2">
    <source>
        <dbReference type="EMBL" id="RLY93928.1"/>
    </source>
</evidence>
<protein>
    <submittedName>
        <fullName evidence="2">DUF721 domain-containing protein</fullName>
    </submittedName>
</protein>
<sequence length="198" mass="21602">MTSRPVHRDVVDAAAVALQRARKAAQDRGDKPLSSAAAAKNMRAFGTAMEEGTGSPALRRPDRLGTDPRQMGGFSGPGRSARDPRPLSAVVDKLMTHRGWKTPVNVSSVLADWASLVGERNAEHTWPEHFEDTVVRVRCDSTAYATQLRLIQSEILRNFAAKLGEGIVTKLEIHGPVGPSWKRGRWAVQGRGPRDTYG</sequence>
<evidence type="ECO:0000313" key="3">
    <source>
        <dbReference type="Proteomes" id="UP000277871"/>
    </source>
</evidence>
<dbReference type="AlphaFoldDB" id="A0A3L9L6G3"/>
<organism evidence="2 3">
    <name type="scientific">Kocuria tytonicola</name>
    <dbReference type="NCBI Taxonomy" id="2055946"/>
    <lineage>
        <taxon>Bacteria</taxon>
        <taxon>Bacillati</taxon>
        <taxon>Actinomycetota</taxon>
        <taxon>Actinomycetes</taxon>
        <taxon>Micrococcales</taxon>
        <taxon>Micrococcaceae</taxon>
        <taxon>Kocuria</taxon>
    </lineage>
</organism>
<dbReference type="Proteomes" id="UP000277871">
    <property type="component" value="Unassembled WGS sequence"/>
</dbReference>
<feature type="region of interest" description="Disordered" evidence="1">
    <location>
        <begin position="46"/>
        <end position="85"/>
    </location>
</feature>
<dbReference type="OrthoDB" id="5516926at2"/>
<dbReference type="EMBL" id="RDEX01000001">
    <property type="protein sequence ID" value="RLY93928.1"/>
    <property type="molecule type" value="Genomic_DNA"/>
</dbReference>
<comment type="caution">
    <text evidence="2">The sequence shown here is derived from an EMBL/GenBank/DDBJ whole genome shotgun (WGS) entry which is preliminary data.</text>
</comment>
<name>A0A3L9L6G3_9MICC</name>
<dbReference type="InterPro" id="IPR007922">
    <property type="entry name" value="DciA-like"/>
</dbReference>
<accession>A0A3L9L6G3</accession>
<evidence type="ECO:0000256" key="1">
    <source>
        <dbReference type="SAM" id="MobiDB-lite"/>
    </source>
</evidence>
<dbReference type="Pfam" id="PF05258">
    <property type="entry name" value="DciA"/>
    <property type="match status" value="1"/>
</dbReference>
<dbReference type="PANTHER" id="PTHR36456:SF1">
    <property type="entry name" value="UPF0232 PROTEIN SCO3875"/>
    <property type="match status" value="1"/>
</dbReference>
<dbReference type="PANTHER" id="PTHR36456">
    <property type="entry name" value="UPF0232 PROTEIN SCO3875"/>
    <property type="match status" value="1"/>
</dbReference>
<dbReference type="RefSeq" id="WP_121846085.1">
    <property type="nucleotide sequence ID" value="NZ_PHOA01000050.1"/>
</dbReference>
<reference evidence="2 3" key="1">
    <citation type="submission" date="2018-10" db="EMBL/GenBank/DDBJ databases">
        <title>Kocuria tytonicola, new bacteria from the preen glands of American barn owls (Tyto furcata).</title>
        <authorList>
            <person name="Braun M.S."/>
            <person name="Wang E."/>
            <person name="Zimmermann S."/>
            <person name="Boutin S."/>
            <person name="Wagner H."/>
            <person name="Wink M."/>
        </authorList>
    </citation>
    <scope>NUCLEOTIDE SEQUENCE [LARGE SCALE GENOMIC DNA]</scope>
    <source>
        <strain evidence="2 3">473</strain>
    </source>
</reference>
<proteinExistence type="predicted"/>